<dbReference type="STRING" id="1382522.W6MSM5"/>
<dbReference type="GO" id="GO:0071014">
    <property type="term" value="C:post-mRNA release spliceosomal complex"/>
    <property type="evidence" value="ECO:0007669"/>
    <property type="project" value="EnsemblFungi"/>
</dbReference>
<dbReference type="AlphaFoldDB" id="W6MSM5"/>
<dbReference type="Pfam" id="PF04046">
    <property type="entry name" value="PSP"/>
    <property type="match status" value="1"/>
</dbReference>
<name>W6MSM5_9ASCO</name>
<feature type="region of interest" description="Disordered" evidence="1">
    <location>
        <begin position="333"/>
        <end position="465"/>
    </location>
</feature>
<dbReference type="PANTHER" id="PTHR12785:SF6">
    <property type="entry name" value="SPLICING FACTOR 3B SUBUNIT 2"/>
    <property type="match status" value="1"/>
</dbReference>
<dbReference type="EMBL" id="HG793130">
    <property type="protein sequence ID" value="CDK29383.1"/>
    <property type="molecule type" value="Genomic_DNA"/>
</dbReference>
<dbReference type="InterPro" id="IPR052584">
    <property type="entry name" value="U2_snRNP_Complex_Component"/>
</dbReference>
<reference evidence="3" key="2">
    <citation type="submission" date="2014-02" db="EMBL/GenBank/DDBJ databases">
        <title>Complete DNA sequence of /Kuraishia capsulata/ illustrates novel genomic features among budding yeasts (/Saccharomycotina/).</title>
        <authorList>
            <person name="Morales L."/>
            <person name="Noel B."/>
            <person name="Porcel B."/>
            <person name="Marcet-Houben M."/>
            <person name="Hullo M-F."/>
            <person name="Sacerdot C."/>
            <person name="Tekaia F."/>
            <person name="Leh-Louis V."/>
            <person name="Despons L."/>
            <person name="Khanna V."/>
            <person name="Aury J-M."/>
            <person name="Barbe V."/>
            <person name="Couloux A."/>
            <person name="Labadie K."/>
            <person name="Pelletier E."/>
            <person name="Souciet J-L."/>
            <person name="Boekhout T."/>
            <person name="Gabaldon T."/>
            <person name="Wincker P."/>
            <person name="Dujon B."/>
        </authorList>
    </citation>
    <scope>NUCLEOTIDE SEQUENCE</scope>
    <source>
        <strain evidence="3">CBS 1993</strain>
    </source>
</reference>
<evidence type="ECO:0000256" key="1">
    <source>
        <dbReference type="SAM" id="MobiDB-lite"/>
    </source>
</evidence>
<evidence type="ECO:0000313" key="3">
    <source>
        <dbReference type="EMBL" id="CDK29383.1"/>
    </source>
</evidence>
<evidence type="ECO:0000259" key="2">
    <source>
        <dbReference type="SMART" id="SM00581"/>
    </source>
</evidence>
<dbReference type="PANTHER" id="PTHR12785">
    <property type="entry name" value="SPLICING FACTOR 3B"/>
    <property type="match status" value="1"/>
</dbReference>
<dbReference type="InterPro" id="IPR006568">
    <property type="entry name" value="PSP_pro-rich"/>
</dbReference>
<dbReference type="GO" id="GO:0005686">
    <property type="term" value="C:U2 snRNP"/>
    <property type="evidence" value="ECO:0007669"/>
    <property type="project" value="EnsemblFungi"/>
</dbReference>
<proteinExistence type="predicted"/>
<dbReference type="InterPro" id="IPR007180">
    <property type="entry name" value="DUF382"/>
</dbReference>
<sequence length="465" mass="52994">MAAAKKSKNQLRREKAKAKKLVPTDLKTPKTVTTAPKNVSTEDSPEPEQEEYVVHMDVDVDGILEDPNFADFKRVFDKFRVDLEPEQKVKDEDKAKGDLMYSDDEAKDEDEYYVEDESENHLSKKQLKRMAKISIAVLKSESKSPEKVEWFDKDAPDPRLAVFLKTLHNVVPVPDHWSSRSGYLGGRRRSEKPGFQLPKFILDTGILEMRDSTKEDESTLTQRTRDRVQPKLGQLDIDFGKLYDAFFKFQTKPPLLGFGDVYYEGRETRDDSYRDLRPGKLSAELRNALGLPPGVAPPWIPLMQRLGPPPSYPHMSMNEEKDVSVASNLGNPVEKTAWGSLQPDEESEEEEEDEEEDDDDEEDDDEESAKHRYTVPIEPAGDVPLETIGAIPVYEAQESEDDQDESRPKRLYQVLEEKSSRQDGLLGPEQIEYDLKKPKISQTGVSEKSANNSPAPRAKDKKFRF</sequence>
<gene>
    <name evidence="3" type="ORF">KUCA_T00005371001</name>
</gene>
<dbReference type="HOGENOM" id="CLU_014435_1_1_1"/>
<dbReference type="Proteomes" id="UP000019384">
    <property type="component" value="Unassembled WGS sequence"/>
</dbReference>
<evidence type="ECO:0000313" key="4">
    <source>
        <dbReference type="Proteomes" id="UP000019384"/>
    </source>
</evidence>
<feature type="compositionally biased region" description="Acidic residues" evidence="1">
    <location>
        <begin position="343"/>
        <end position="367"/>
    </location>
</feature>
<dbReference type="RefSeq" id="XP_022461370.1">
    <property type="nucleotide sequence ID" value="XM_022600560.1"/>
</dbReference>
<dbReference type="OrthoDB" id="10260794at2759"/>
<dbReference type="GeneID" id="34522758"/>
<feature type="compositionally biased region" description="Polar residues" evidence="1">
    <location>
        <begin position="440"/>
        <end position="454"/>
    </location>
</feature>
<feature type="compositionally biased region" description="Basic residues" evidence="1">
    <location>
        <begin position="1"/>
        <end position="20"/>
    </location>
</feature>
<organism evidence="3 4">
    <name type="scientific">Kuraishia capsulata CBS 1993</name>
    <dbReference type="NCBI Taxonomy" id="1382522"/>
    <lineage>
        <taxon>Eukaryota</taxon>
        <taxon>Fungi</taxon>
        <taxon>Dikarya</taxon>
        <taxon>Ascomycota</taxon>
        <taxon>Saccharomycotina</taxon>
        <taxon>Pichiomycetes</taxon>
        <taxon>Pichiales</taxon>
        <taxon>Pichiaceae</taxon>
        <taxon>Kuraishia</taxon>
    </lineage>
</organism>
<protein>
    <recommendedName>
        <fullName evidence="2">PSP proline-rich domain-containing protein</fullName>
    </recommendedName>
</protein>
<accession>W6MSM5</accession>
<feature type="compositionally biased region" description="Polar residues" evidence="1">
    <location>
        <begin position="30"/>
        <end position="42"/>
    </location>
</feature>
<keyword evidence="4" id="KW-1185">Reference proteome</keyword>
<dbReference type="Pfam" id="PF04037">
    <property type="entry name" value="DUF382"/>
    <property type="match status" value="1"/>
</dbReference>
<dbReference type="SMART" id="SM00581">
    <property type="entry name" value="PSP"/>
    <property type="match status" value="1"/>
</dbReference>
<feature type="domain" description="PSP proline-rich" evidence="2">
    <location>
        <begin position="273"/>
        <end position="325"/>
    </location>
</feature>
<feature type="region of interest" description="Disordered" evidence="1">
    <location>
        <begin position="1"/>
        <end position="49"/>
    </location>
</feature>
<reference evidence="3" key="1">
    <citation type="submission" date="2013-12" db="EMBL/GenBank/DDBJ databases">
        <authorList>
            <person name="Genoscope - CEA"/>
        </authorList>
    </citation>
    <scope>NUCLEOTIDE SEQUENCE</scope>
    <source>
        <strain evidence="3">CBS 1993</strain>
    </source>
</reference>